<dbReference type="InterPro" id="IPR029063">
    <property type="entry name" value="SAM-dependent_MTases_sf"/>
</dbReference>
<dbReference type="EMBL" id="PDES01000021">
    <property type="protein sequence ID" value="RRQ78574.1"/>
    <property type="molecule type" value="Genomic_DNA"/>
</dbReference>
<evidence type="ECO:0000313" key="6">
    <source>
        <dbReference type="EMBL" id="RRQ78574.1"/>
    </source>
</evidence>
<comment type="similarity">
    <text evidence="1">Belongs to the methyltransferase superfamily.</text>
</comment>
<keyword evidence="7" id="KW-1185">Reference proteome</keyword>
<sequence>MTTTRPADPARAHSFNAAAAQYAANRPTYPPALFDTIEQAADRPLTGARVADVGAGTGISTSLLHARGADVLAVEPGAGMAAEFRRGNPDIPLVRGNGNALPLADATLDLLTYAQSWHWTDPAHSVPEALRALRPGGALALWWNISALDVEWIAESSERVRRAAGMDSRQADRERRADAADPSGRLDFTRHKLRWSRRVPLDTHLANLGSHSHFLVMDAAARDAFLTEERAHLQQVFPDGVVEETYDVLLLVAGKR</sequence>
<keyword evidence="3 6" id="KW-0808">Transferase</keyword>
<keyword evidence="2 6" id="KW-0489">Methyltransferase</keyword>
<accession>A0A426RWB3</accession>
<dbReference type="InterPro" id="IPR051052">
    <property type="entry name" value="Diverse_substrate_MTase"/>
</dbReference>
<evidence type="ECO:0000256" key="3">
    <source>
        <dbReference type="ARBA" id="ARBA00022679"/>
    </source>
</evidence>
<organism evidence="6 7">
    <name type="scientific">Streptomyces griseofuscus</name>
    <dbReference type="NCBI Taxonomy" id="146922"/>
    <lineage>
        <taxon>Bacteria</taxon>
        <taxon>Bacillati</taxon>
        <taxon>Actinomycetota</taxon>
        <taxon>Actinomycetes</taxon>
        <taxon>Kitasatosporales</taxon>
        <taxon>Streptomycetaceae</taxon>
        <taxon>Streptomyces</taxon>
    </lineage>
</organism>
<dbReference type="PANTHER" id="PTHR44942:SF4">
    <property type="entry name" value="METHYLTRANSFERASE TYPE 11 DOMAIN-CONTAINING PROTEIN"/>
    <property type="match status" value="1"/>
</dbReference>
<dbReference type="PANTHER" id="PTHR44942">
    <property type="entry name" value="METHYLTRANSF_11 DOMAIN-CONTAINING PROTEIN"/>
    <property type="match status" value="1"/>
</dbReference>
<dbReference type="InterPro" id="IPR013216">
    <property type="entry name" value="Methyltransf_11"/>
</dbReference>
<evidence type="ECO:0000256" key="2">
    <source>
        <dbReference type="ARBA" id="ARBA00022603"/>
    </source>
</evidence>
<evidence type="ECO:0000256" key="4">
    <source>
        <dbReference type="SAM" id="MobiDB-lite"/>
    </source>
</evidence>
<dbReference type="AlphaFoldDB" id="A0A426RWB3"/>
<feature type="domain" description="Methyltransferase type 11" evidence="5">
    <location>
        <begin position="52"/>
        <end position="140"/>
    </location>
</feature>
<feature type="compositionally biased region" description="Basic and acidic residues" evidence="4">
    <location>
        <begin position="169"/>
        <end position="179"/>
    </location>
</feature>
<comment type="caution">
    <text evidence="6">The sequence shown here is derived from an EMBL/GenBank/DDBJ whole genome shotgun (WGS) entry which is preliminary data.</text>
</comment>
<dbReference type="Gene3D" id="3.40.50.150">
    <property type="entry name" value="Vaccinia Virus protein VP39"/>
    <property type="match status" value="1"/>
</dbReference>
<dbReference type="Pfam" id="PF08241">
    <property type="entry name" value="Methyltransf_11"/>
    <property type="match status" value="1"/>
</dbReference>
<dbReference type="CDD" id="cd02440">
    <property type="entry name" value="AdoMet_MTases"/>
    <property type="match status" value="1"/>
</dbReference>
<evidence type="ECO:0000313" key="7">
    <source>
        <dbReference type="Proteomes" id="UP000276379"/>
    </source>
</evidence>
<dbReference type="GO" id="GO:0008757">
    <property type="term" value="F:S-adenosylmethionine-dependent methyltransferase activity"/>
    <property type="evidence" value="ECO:0007669"/>
    <property type="project" value="InterPro"/>
</dbReference>
<dbReference type="RefSeq" id="WP_125215209.1">
    <property type="nucleotide sequence ID" value="NZ_PDES01000021.1"/>
</dbReference>
<dbReference type="GO" id="GO:0032259">
    <property type="term" value="P:methylation"/>
    <property type="evidence" value="ECO:0007669"/>
    <property type="project" value="UniProtKB-KW"/>
</dbReference>
<name>A0A426RWB3_9ACTN</name>
<evidence type="ECO:0000259" key="5">
    <source>
        <dbReference type="Pfam" id="PF08241"/>
    </source>
</evidence>
<proteinExistence type="inferred from homology"/>
<feature type="region of interest" description="Disordered" evidence="4">
    <location>
        <begin position="163"/>
        <end position="183"/>
    </location>
</feature>
<dbReference type="Proteomes" id="UP000276379">
    <property type="component" value="Unassembled WGS sequence"/>
</dbReference>
<gene>
    <name evidence="6" type="ORF">CQW44_36360</name>
</gene>
<reference evidence="6 7" key="1">
    <citation type="submission" date="2017-10" db="EMBL/GenBank/DDBJ databases">
        <title>Draft genome of actinobacteria isolated from guarana (Paullinia cupana (Mart.) Ducke.</title>
        <authorList>
            <person name="Siqueira K.A."/>
            <person name="Liotti R.G."/>
            <person name="Mendes T.A."/>
            <person name="Soares M.A."/>
        </authorList>
    </citation>
    <scope>NUCLEOTIDE SEQUENCE [LARGE SCALE GENOMIC DNA]</scope>
    <source>
        <strain evidence="6 7">199</strain>
    </source>
</reference>
<evidence type="ECO:0000256" key="1">
    <source>
        <dbReference type="ARBA" id="ARBA00008361"/>
    </source>
</evidence>
<protein>
    <submittedName>
        <fullName evidence="6">SAM-dependent methyltransferase</fullName>
    </submittedName>
</protein>
<dbReference type="SUPFAM" id="SSF53335">
    <property type="entry name" value="S-adenosyl-L-methionine-dependent methyltransferases"/>
    <property type="match status" value="1"/>
</dbReference>